<evidence type="ECO:0000259" key="3">
    <source>
        <dbReference type="Pfam" id="PF04679"/>
    </source>
</evidence>
<feature type="domain" description="DNA ligase D 3'-phosphoesterase" evidence="4">
    <location>
        <begin position="40"/>
        <end position="145"/>
    </location>
</feature>
<dbReference type="NCBIfam" id="TIGR02777">
    <property type="entry name" value="LigD_PE_dom"/>
    <property type="match status" value="1"/>
</dbReference>
<dbReference type="PANTHER" id="PTHR39465">
    <property type="entry name" value="DNA LIGASE D, 3'-PHOSPHOESTERASE DOMAIN"/>
    <property type="match status" value="1"/>
</dbReference>
<dbReference type="InterPro" id="IPR014144">
    <property type="entry name" value="LigD_PE_domain"/>
</dbReference>
<dbReference type="SUPFAM" id="SSF50249">
    <property type="entry name" value="Nucleic acid-binding proteins"/>
    <property type="match status" value="1"/>
</dbReference>
<feature type="domain" description="DNA ligase ATP-dependent C-terminal" evidence="3">
    <location>
        <begin position="234"/>
        <end position="326"/>
    </location>
</feature>
<dbReference type="GO" id="GO:0006310">
    <property type="term" value="P:DNA recombination"/>
    <property type="evidence" value="ECO:0007669"/>
    <property type="project" value="InterPro"/>
</dbReference>
<dbReference type="AlphaFoldDB" id="A0A7X1AX21"/>
<reference evidence="5 6" key="1">
    <citation type="submission" date="2020-07" db="EMBL/GenBank/DDBJ databases">
        <authorList>
            <person name="Feng X."/>
        </authorList>
    </citation>
    <scope>NUCLEOTIDE SEQUENCE [LARGE SCALE GENOMIC DNA]</scope>
    <source>
        <strain evidence="5 6">JCM14086</strain>
    </source>
</reference>
<dbReference type="Gene3D" id="2.40.50.140">
    <property type="entry name" value="Nucleic acid-binding proteins"/>
    <property type="match status" value="1"/>
</dbReference>
<evidence type="ECO:0000256" key="1">
    <source>
        <dbReference type="ARBA" id="ARBA00012727"/>
    </source>
</evidence>
<dbReference type="CDD" id="cd07971">
    <property type="entry name" value="OBF_DNA_ligase_LigD"/>
    <property type="match status" value="1"/>
</dbReference>
<dbReference type="RefSeq" id="WP_185692142.1">
    <property type="nucleotide sequence ID" value="NZ_JACHVA010000053.1"/>
</dbReference>
<evidence type="ECO:0000256" key="2">
    <source>
        <dbReference type="SAM" id="MobiDB-lite"/>
    </source>
</evidence>
<dbReference type="Pfam" id="PF04679">
    <property type="entry name" value="DNA_ligase_A_C"/>
    <property type="match status" value="1"/>
</dbReference>
<keyword evidence="6" id="KW-1185">Reference proteome</keyword>
<evidence type="ECO:0000313" key="6">
    <source>
        <dbReference type="Proteomes" id="UP000525652"/>
    </source>
</evidence>
<dbReference type="InterPro" id="IPR012340">
    <property type="entry name" value="NA-bd_OB-fold"/>
</dbReference>
<feature type="compositionally biased region" description="Basic and acidic residues" evidence="2">
    <location>
        <begin position="202"/>
        <end position="215"/>
    </location>
</feature>
<evidence type="ECO:0000259" key="4">
    <source>
        <dbReference type="Pfam" id="PF13298"/>
    </source>
</evidence>
<feature type="region of interest" description="Disordered" evidence="2">
    <location>
        <begin position="1"/>
        <end position="32"/>
    </location>
</feature>
<dbReference type="PANTHER" id="PTHR39465:SF1">
    <property type="entry name" value="DNA LIGASE D 3'-PHOSPHOESTERASE DOMAIN-CONTAINING PROTEIN"/>
    <property type="match status" value="1"/>
</dbReference>
<name>A0A7X1AX21_9BACT</name>
<organism evidence="5 6">
    <name type="scientific">Puniceicoccus vermicola</name>
    <dbReference type="NCBI Taxonomy" id="388746"/>
    <lineage>
        <taxon>Bacteria</taxon>
        <taxon>Pseudomonadati</taxon>
        <taxon>Verrucomicrobiota</taxon>
        <taxon>Opitutia</taxon>
        <taxon>Puniceicoccales</taxon>
        <taxon>Puniceicoccaceae</taxon>
        <taxon>Puniceicoccus</taxon>
    </lineage>
</organism>
<comment type="caution">
    <text evidence="5">The sequence shown here is derived from an EMBL/GenBank/DDBJ whole genome shotgun (WGS) entry which is preliminary data.</text>
</comment>
<gene>
    <name evidence="5" type="ORF">H5P30_06510</name>
</gene>
<accession>A0A7X1AX21</accession>
<feature type="compositionally biased region" description="Basic residues" evidence="2">
    <location>
        <begin position="1"/>
        <end position="12"/>
    </location>
</feature>
<dbReference type="EMBL" id="JACHVA010000053">
    <property type="protein sequence ID" value="MBC2601427.1"/>
    <property type="molecule type" value="Genomic_DNA"/>
</dbReference>
<dbReference type="Pfam" id="PF13298">
    <property type="entry name" value="LigD_N"/>
    <property type="match status" value="1"/>
</dbReference>
<protein>
    <recommendedName>
        <fullName evidence="1">DNA ligase (ATP)</fullName>
        <ecNumber evidence="1">6.5.1.1</ecNumber>
    </recommendedName>
</protein>
<sequence length="328" mass="36961">MGNAKAKLRPYRSKRDFTITNEPKGKKKGRKPAHRLFVVQKHASSTLHYDFRFSHKKVLKSWILPKGPSLNPSKKRVAVATEDHPVEYAFFEGPIPSGQYGEGEIIIWDQGRIKVEGKTKKSLKKGKLRLRLKGKKLRGAFDLVRTQKGKGDHEDQWVLTKVDDEYAETDGRRKTVTSAKPESILSGETIEDKQTPTPTQSPEEKPTRNPADLEKPSGGQEEFTVVGWIPSENRGSFRSLLLATPQKDGSLQYVGKVGVGFTDENLETIGKRLQRLQRKTSPLGEESELVPDDAQWVRPSQIAEIRFTAKTPSGLLRHASFQNIRNSR</sequence>
<dbReference type="InterPro" id="IPR012309">
    <property type="entry name" value="DNA_ligase_ATP-dep_C"/>
</dbReference>
<proteinExistence type="predicted"/>
<feature type="region of interest" description="Disordered" evidence="2">
    <location>
        <begin position="168"/>
        <end position="220"/>
    </location>
</feature>
<dbReference type="GO" id="GO:0003910">
    <property type="term" value="F:DNA ligase (ATP) activity"/>
    <property type="evidence" value="ECO:0007669"/>
    <property type="project" value="UniProtKB-EC"/>
</dbReference>
<evidence type="ECO:0000313" key="5">
    <source>
        <dbReference type="EMBL" id="MBC2601427.1"/>
    </source>
</evidence>
<dbReference type="Proteomes" id="UP000525652">
    <property type="component" value="Unassembled WGS sequence"/>
</dbReference>
<dbReference type="GO" id="GO:0006281">
    <property type="term" value="P:DNA repair"/>
    <property type="evidence" value="ECO:0007669"/>
    <property type="project" value="InterPro"/>
</dbReference>
<dbReference type="EC" id="6.5.1.1" evidence="1"/>